<keyword evidence="2" id="KW-0472">Membrane</keyword>
<reference evidence="4" key="1">
    <citation type="submission" date="2021-03" db="EMBL/GenBank/DDBJ databases">
        <title>Revisited historic fungal species revealed as producer of novel bioactive compounds through whole genome sequencing and comparative genomics.</title>
        <authorList>
            <person name="Vignolle G.A."/>
            <person name="Hochenegger N."/>
            <person name="Mach R.L."/>
            <person name="Mach-Aigner A.R."/>
            <person name="Javad Rahimi M."/>
            <person name="Salim K.A."/>
            <person name="Chan C.M."/>
            <person name="Lim L.B.L."/>
            <person name="Cai F."/>
            <person name="Druzhinina I.S."/>
            <person name="U'Ren J.M."/>
            <person name="Derntl C."/>
        </authorList>
    </citation>
    <scope>NUCLEOTIDE SEQUENCE</scope>
    <source>
        <strain evidence="4">TUCIM 5799</strain>
    </source>
</reference>
<evidence type="ECO:0000259" key="3">
    <source>
        <dbReference type="Pfam" id="PF03061"/>
    </source>
</evidence>
<protein>
    <recommendedName>
        <fullName evidence="3">Thioesterase domain-containing protein</fullName>
    </recommendedName>
</protein>
<dbReference type="Pfam" id="PF03061">
    <property type="entry name" value="4HBT"/>
    <property type="match status" value="1"/>
</dbReference>
<dbReference type="Proteomes" id="UP000829685">
    <property type="component" value="Unassembled WGS sequence"/>
</dbReference>
<keyword evidence="2" id="KW-0812">Transmembrane</keyword>
<dbReference type="InterPro" id="IPR029069">
    <property type="entry name" value="HotDog_dom_sf"/>
</dbReference>
<gene>
    <name evidence="4" type="ORF">JX265_000567</name>
</gene>
<organism evidence="4 5">
    <name type="scientific">Neoarthrinium moseri</name>
    <dbReference type="NCBI Taxonomy" id="1658444"/>
    <lineage>
        <taxon>Eukaryota</taxon>
        <taxon>Fungi</taxon>
        <taxon>Dikarya</taxon>
        <taxon>Ascomycota</taxon>
        <taxon>Pezizomycotina</taxon>
        <taxon>Sordariomycetes</taxon>
        <taxon>Xylariomycetidae</taxon>
        <taxon>Amphisphaeriales</taxon>
        <taxon>Apiosporaceae</taxon>
        <taxon>Neoarthrinium</taxon>
    </lineage>
</organism>
<feature type="transmembrane region" description="Helical" evidence="2">
    <location>
        <begin position="100"/>
        <end position="119"/>
    </location>
</feature>
<comment type="caution">
    <text evidence="4">The sequence shown here is derived from an EMBL/GenBank/DDBJ whole genome shotgun (WGS) entry which is preliminary data.</text>
</comment>
<accession>A0A9P9WYS3</accession>
<evidence type="ECO:0000313" key="4">
    <source>
        <dbReference type="EMBL" id="KAI1881741.1"/>
    </source>
</evidence>
<keyword evidence="5" id="KW-1185">Reference proteome</keyword>
<dbReference type="EMBL" id="JAFIMR010000001">
    <property type="protein sequence ID" value="KAI1881741.1"/>
    <property type="molecule type" value="Genomic_DNA"/>
</dbReference>
<sequence>MRGAMFRPQRQLSRLVAAGPSPSRLSSLAGPRCCCCSGSFARRASPPRPLTTRAFATAPALQDKQPVGAHDAPEAATEAPSAPQPQLPPSKTPKRRRRGVVAALVFLFVGTGIGSLFRLSVSPPPLPAPGTREDELLLPSIHDKAAKLPIVQLLSSDPSWESWSAYESRSERSPSITSGPMSGSRGLAYQRIFYKQETGEMTSVIYFGGALSGFPGVVHGGALATVLDETLGRCAIVRFPARTGVTATLDLTYRKPTLTNAFYVIKTRPVVLEADEVVGNDGTKKSDRKLWVEGNIQTLDGKVCVEAKALFVVPKGVKPGPISGKW</sequence>
<dbReference type="AlphaFoldDB" id="A0A9P9WYS3"/>
<dbReference type="PANTHER" id="PTHR47260:SF1">
    <property type="entry name" value="UPF0644 PROTEIN PB2B4.06"/>
    <property type="match status" value="1"/>
</dbReference>
<evidence type="ECO:0000256" key="1">
    <source>
        <dbReference type="SAM" id="MobiDB-lite"/>
    </source>
</evidence>
<dbReference type="PANTHER" id="PTHR47260">
    <property type="entry name" value="UPF0644 PROTEIN PB2B4.06"/>
    <property type="match status" value="1"/>
</dbReference>
<dbReference type="InterPro" id="IPR052061">
    <property type="entry name" value="PTE-AB_protein"/>
</dbReference>
<dbReference type="SUPFAM" id="SSF54637">
    <property type="entry name" value="Thioesterase/thiol ester dehydrase-isomerase"/>
    <property type="match status" value="1"/>
</dbReference>
<feature type="region of interest" description="Disordered" evidence="1">
    <location>
        <begin position="59"/>
        <end position="95"/>
    </location>
</feature>
<evidence type="ECO:0000313" key="5">
    <source>
        <dbReference type="Proteomes" id="UP000829685"/>
    </source>
</evidence>
<feature type="compositionally biased region" description="Pro residues" evidence="1">
    <location>
        <begin position="82"/>
        <end position="91"/>
    </location>
</feature>
<proteinExistence type="predicted"/>
<dbReference type="CDD" id="cd03443">
    <property type="entry name" value="PaaI_thioesterase"/>
    <property type="match status" value="1"/>
</dbReference>
<name>A0A9P9WYS3_9PEZI</name>
<feature type="domain" description="Thioesterase" evidence="3">
    <location>
        <begin position="216"/>
        <end position="261"/>
    </location>
</feature>
<dbReference type="Gene3D" id="3.10.129.10">
    <property type="entry name" value="Hotdog Thioesterase"/>
    <property type="match status" value="1"/>
</dbReference>
<evidence type="ECO:0000256" key="2">
    <source>
        <dbReference type="SAM" id="Phobius"/>
    </source>
</evidence>
<dbReference type="InterPro" id="IPR006683">
    <property type="entry name" value="Thioestr_dom"/>
</dbReference>
<keyword evidence="2" id="KW-1133">Transmembrane helix</keyword>